<reference evidence="13 14" key="1">
    <citation type="journal article" name="Sci. Rep.">
        <title>Genome-scale phylogenetic analyses confirm Olpidium as the closest living zoosporic fungus to the non-flagellated, terrestrial fungi.</title>
        <authorList>
            <person name="Chang Y."/>
            <person name="Rochon D."/>
            <person name="Sekimoto S."/>
            <person name="Wang Y."/>
            <person name="Chovatia M."/>
            <person name="Sandor L."/>
            <person name="Salamov A."/>
            <person name="Grigoriev I.V."/>
            <person name="Stajich J.E."/>
            <person name="Spatafora J.W."/>
        </authorList>
    </citation>
    <scope>NUCLEOTIDE SEQUENCE [LARGE SCALE GENOMIC DNA]</scope>
    <source>
        <strain evidence="13">S191</strain>
    </source>
</reference>
<evidence type="ECO:0000256" key="10">
    <source>
        <dbReference type="ARBA" id="ARBA00023315"/>
    </source>
</evidence>
<dbReference type="InterPro" id="IPR004299">
    <property type="entry name" value="MBOAT_fam"/>
</dbReference>
<dbReference type="AlphaFoldDB" id="A0A8H7ZX20"/>
<evidence type="ECO:0000256" key="3">
    <source>
        <dbReference type="ARBA" id="ARBA00009010"/>
    </source>
</evidence>
<keyword evidence="8 12" id="KW-1133">Transmembrane helix</keyword>
<dbReference type="EC" id="2.3.1.20" evidence="4"/>
<keyword evidence="9 12" id="KW-0472">Membrane</keyword>
<evidence type="ECO:0000256" key="8">
    <source>
        <dbReference type="ARBA" id="ARBA00022989"/>
    </source>
</evidence>
<dbReference type="GO" id="GO:0005789">
    <property type="term" value="C:endoplasmic reticulum membrane"/>
    <property type="evidence" value="ECO:0007669"/>
    <property type="project" value="UniProtKB-SubCell"/>
</dbReference>
<keyword evidence="5" id="KW-0808">Transferase</keyword>
<feature type="transmembrane region" description="Helical" evidence="12">
    <location>
        <begin position="391"/>
        <end position="412"/>
    </location>
</feature>
<dbReference type="InterPro" id="IPR014371">
    <property type="entry name" value="Oat_ACAT_DAG_ARE"/>
</dbReference>
<evidence type="ECO:0000313" key="14">
    <source>
        <dbReference type="Proteomes" id="UP000673691"/>
    </source>
</evidence>
<keyword evidence="10" id="KW-0012">Acyltransferase</keyword>
<dbReference type="PANTHER" id="PTHR10408:SF7">
    <property type="entry name" value="DIACYLGLYCEROL O-ACYLTRANSFERASE 1"/>
    <property type="match status" value="1"/>
</dbReference>
<comment type="similarity">
    <text evidence="3">Belongs to the membrane-bound acyltransferase family. Sterol o-acyltransferase subfamily.</text>
</comment>
<gene>
    <name evidence="13" type="ORF">BJ554DRAFT_7060</name>
</gene>
<dbReference type="EMBL" id="JAEFCI010004618">
    <property type="protein sequence ID" value="KAG5460842.1"/>
    <property type="molecule type" value="Genomic_DNA"/>
</dbReference>
<feature type="transmembrane region" description="Helical" evidence="12">
    <location>
        <begin position="125"/>
        <end position="143"/>
    </location>
</feature>
<comment type="subcellular location">
    <subcellularLocation>
        <location evidence="1">Endoplasmic reticulum membrane</location>
        <topology evidence="1">Multi-pass membrane protein</topology>
    </subcellularLocation>
</comment>
<keyword evidence="14" id="KW-1185">Reference proteome</keyword>
<comment type="caution">
    <text evidence="13">The sequence shown here is derived from an EMBL/GenBank/DDBJ whole genome shotgun (WGS) entry which is preliminary data.</text>
</comment>
<evidence type="ECO:0000256" key="7">
    <source>
        <dbReference type="ARBA" id="ARBA00022824"/>
    </source>
</evidence>
<accession>A0A8H7ZX20</accession>
<comment type="pathway">
    <text evidence="2">Lipid metabolism.</text>
</comment>
<evidence type="ECO:0000256" key="6">
    <source>
        <dbReference type="ARBA" id="ARBA00022692"/>
    </source>
</evidence>
<evidence type="ECO:0000256" key="9">
    <source>
        <dbReference type="ARBA" id="ARBA00023136"/>
    </source>
</evidence>
<keyword evidence="6 12" id="KW-0812">Transmembrane</keyword>
<feature type="transmembrane region" description="Helical" evidence="12">
    <location>
        <begin position="46"/>
        <end position="66"/>
    </location>
</feature>
<evidence type="ECO:0000256" key="2">
    <source>
        <dbReference type="ARBA" id="ARBA00005189"/>
    </source>
</evidence>
<keyword evidence="7" id="KW-0256">Endoplasmic reticulum</keyword>
<dbReference type="Proteomes" id="UP000673691">
    <property type="component" value="Unassembled WGS sequence"/>
</dbReference>
<evidence type="ECO:0000256" key="1">
    <source>
        <dbReference type="ARBA" id="ARBA00004477"/>
    </source>
</evidence>
<evidence type="ECO:0000313" key="13">
    <source>
        <dbReference type="EMBL" id="KAG5460842.1"/>
    </source>
</evidence>
<proteinExistence type="inferred from homology"/>
<feature type="transmembrane region" description="Helical" evidence="12">
    <location>
        <begin position="424"/>
        <end position="445"/>
    </location>
</feature>
<dbReference type="OrthoDB" id="10039049at2759"/>
<evidence type="ECO:0000256" key="4">
    <source>
        <dbReference type="ARBA" id="ARBA00013244"/>
    </source>
</evidence>
<sequence>MEAHFVCSSPPVLLLFVHNLRLFLENAARYGLRVEMPGRGVPANDWWWFCVSLALVPVHYAIVFTIERAAAAAQPCAKMNSPSDRPEDDDSRAAPQTWPRNLHILYLAVQMFSSCYIVRRNIWHPFVGFIALAVQVVTFLKLTSFVATNGAMRSAAVSGYPLQDASFYQREDEARILFREPHWPRNITPGNMLYFAFAPTLCYQTSYPRSPRFRPLFFTKRITEFCFMSALDYSRQCHERPYGSGKRSNQHCPVGSNGRGTYSENFYFLRLYLADDVLFVLPFGESVHRATAESPTVFSEVYELLWPIVFYGICSTLTPLRNYCDLEIVNSIHHGGTAARFRHTGKLGISKRHIYLPCVKAGMSHQLAVLVTFLVSALLHELLVGLPIHALYGWAFFGMLGQVPLIIVTAPLEKRKRVSTLGNIIFWMSFCIIVGVSLAPVPFPYGAEMAQAFPSAF</sequence>
<name>A0A8H7ZX20_9FUNG</name>
<dbReference type="GO" id="GO:0019432">
    <property type="term" value="P:triglyceride biosynthetic process"/>
    <property type="evidence" value="ECO:0007669"/>
    <property type="project" value="TreeGrafter"/>
</dbReference>
<dbReference type="Pfam" id="PF03062">
    <property type="entry name" value="MBOAT"/>
    <property type="match status" value="1"/>
</dbReference>
<evidence type="ECO:0000256" key="12">
    <source>
        <dbReference type="SAM" id="Phobius"/>
    </source>
</evidence>
<comment type="function">
    <text evidence="11">Sterol O-acyltransferase that catalyzes the formation of stery esters.</text>
</comment>
<dbReference type="PANTHER" id="PTHR10408">
    <property type="entry name" value="STEROL O-ACYLTRANSFERASE"/>
    <property type="match status" value="1"/>
</dbReference>
<evidence type="ECO:0000256" key="5">
    <source>
        <dbReference type="ARBA" id="ARBA00022679"/>
    </source>
</evidence>
<organism evidence="13 14">
    <name type="scientific">Olpidium bornovanus</name>
    <dbReference type="NCBI Taxonomy" id="278681"/>
    <lineage>
        <taxon>Eukaryota</taxon>
        <taxon>Fungi</taxon>
        <taxon>Fungi incertae sedis</taxon>
        <taxon>Olpidiomycota</taxon>
        <taxon>Olpidiomycotina</taxon>
        <taxon>Olpidiomycetes</taxon>
        <taxon>Olpidiales</taxon>
        <taxon>Olpidiaceae</taxon>
        <taxon>Olpidium</taxon>
    </lineage>
</organism>
<dbReference type="GO" id="GO:0004144">
    <property type="term" value="F:diacylglycerol O-acyltransferase activity"/>
    <property type="evidence" value="ECO:0007669"/>
    <property type="project" value="UniProtKB-EC"/>
</dbReference>
<protein>
    <recommendedName>
        <fullName evidence="4">diacylglycerol O-acyltransferase</fullName>
        <ecNumber evidence="4">2.3.1.20</ecNumber>
    </recommendedName>
</protein>
<evidence type="ECO:0000256" key="11">
    <source>
        <dbReference type="ARBA" id="ARBA00023568"/>
    </source>
</evidence>